<reference evidence="4" key="2">
    <citation type="submission" date="2023-07" db="EMBL/GenBank/DDBJ databases">
        <authorList>
            <person name="Jung D.-H."/>
        </authorList>
    </citation>
    <scope>NUCLEOTIDE SEQUENCE [LARGE SCALE GENOMIC DNA]</scope>
    <source>
        <strain evidence="4">JA-25</strain>
    </source>
</reference>
<dbReference type="PANTHER" id="PTHR47505:SF1">
    <property type="entry name" value="DNA UTILIZATION PROTEIN YHGH"/>
    <property type="match status" value="1"/>
</dbReference>
<dbReference type="InterPro" id="IPR000836">
    <property type="entry name" value="PRTase_dom"/>
</dbReference>
<gene>
    <name evidence="3" type="ORF">F7231_16300</name>
</gene>
<name>A0ABX0QH58_9BACT</name>
<proteinExistence type="inferred from homology"/>
<feature type="domain" description="Phosphoribosyltransferase" evidence="2">
    <location>
        <begin position="192"/>
        <end position="237"/>
    </location>
</feature>
<evidence type="ECO:0000256" key="1">
    <source>
        <dbReference type="ARBA" id="ARBA00008007"/>
    </source>
</evidence>
<dbReference type="SUPFAM" id="SSF53271">
    <property type="entry name" value="PRTase-like"/>
    <property type="match status" value="1"/>
</dbReference>
<dbReference type="PANTHER" id="PTHR47505">
    <property type="entry name" value="DNA UTILIZATION PROTEIN YHGH"/>
    <property type="match status" value="1"/>
</dbReference>
<dbReference type="Proteomes" id="UP000606008">
    <property type="component" value="Unassembled WGS sequence"/>
</dbReference>
<dbReference type="Pfam" id="PF00156">
    <property type="entry name" value="Pribosyltran"/>
    <property type="match status" value="1"/>
</dbReference>
<dbReference type="InterPro" id="IPR051910">
    <property type="entry name" value="ComF/GntX_DNA_util-trans"/>
</dbReference>
<accession>A0ABX0QH58</accession>
<comment type="caution">
    <text evidence="3">The sequence shown here is derived from an EMBL/GenBank/DDBJ whole genome shotgun (WGS) entry which is preliminary data.</text>
</comment>
<dbReference type="Gene3D" id="3.40.50.2020">
    <property type="match status" value="1"/>
</dbReference>
<dbReference type="InterPro" id="IPR029057">
    <property type="entry name" value="PRTase-like"/>
</dbReference>
<dbReference type="EMBL" id="WAEL01000006">
    <property type="protein sequence ID" value="NID11735.1"/>
    <property type="molecule type" value="Genomic_DNA"/>
</dbReference>
<comment type="similarity">
    <text evidence="1">Belongs to the ComF/GntX family.</text>
</comment>
<protein>
    <submittedName>
        <fullName evidence="3">ComF family protein</fullName>
    </submittedName>
</protein>
<dbReference type="CDD" id="cd06223">
    <property type="entry name" value="PRTases_typeI"/>
    <property type="match status" value="1"/>
</dbReference>
<sequence>MKRRMKMLPFIRSAFENLIYLFYPTLCAGCQAMLYGEEKGLCSTCRMQLPHLNTGEEQSVLLHKFGGRVLVDYVCAYAYFTKKSIVQRLIHQMKYRGKRDLGLQLGKWYGQELAELNGLPMQADMLIPVPIHSLRREQRGYNQSEWIAEGLSMSMGIVSRPDVMERTQFISSQTRKNRIDRWTNVANVFKVMKPIVVQGQHVIIVDDVLTTGATLEACIAQLRAAGAATIGIITIAATR</sequence>
<evidence type="ECO:0000313" key="3">
    <source>
        <dbReference type="EMBL" id="NID11735.1"/>
    </source>
</evidence>
<keyword evidence="4" id="KW-1185">Reference proteome</keyword>
<evidence type="ECO:0000259" key="2">
    <source>
        <dbReference type="Pfam" id="PF00156"/>
    </source>
</evidence>
<reference evidence="4" key="1">
    <citation type="submission" date="2019-09" db="EMBL/GenBank/DDBJ databases">
        <authorList>
            <person name="Jung D.-H."/>
        </authorList>
    </citation>
    <scope>NUCLEOTIDE SEQUENCE [LARGE SCALE GENOMIC DNA]</scope>
    <source>
        <strain evidence="4">JA-25</strain>
    </source>
</reference>
<organism evidence="3 4">
    <name type="scientific">Fibrivirga algicola</name>
    <dbReference type="NCBI Taxonomy" id="2950420"/>
    <lineage>
        <taxon>Bacteria</taxon>
        <taxon>Pseudomonadati</taxon>
        <taxon>Bacteroidota</taxon>
        <taxon>Cytophagia</taxon>
        <taxon>Cytophagales</taxon>
        <taxon>Spirosomataceae</taxon>
        <taxon>Fibrivirga</taxon>
    </lineage>
</organism>
<evidence type="ECO:0000313" key="4">
    <source>
        <dbReference type="Proteomes" id="UP000606008"/>
    </source>
</evidence>